<dbReference type="GO" id="GO:0008677">
    <property type="term" value="F:2-dehydropantoate 2-reductase activity"/>
    <property type="evidence" value="ECO:0007669"/>
    <property type="project" value="UniProtKB-EC"/>
</dbReference>
<keyword evidence="4" id="KW-0566">Pantothenate biosynthesis</keyword>
<dbReference type="InterPro" id="IPR008927">
    <property type="entry name" value="6-PGluconate_DH-like_C_sf"/>
</dbReference>
<reference evidence="7 8" key="1">
    <citation type="submission" date="2015-01" db="EMBL/GenBank/DDBJ databases">
        <title>Genome sequencing of Jeotgalibacillus soli.</title>
        <authorList>
            <person name="Goh K.M."/>
            <person name="Chan K.-G."/>
            <person name="Yaakop A.S."/>
            <person name="Ee R."/>
            <person name="Gan H.M."/>
            <person name="Chan C.S."/>
        </authorList>
    </citation>
    <scope>NUCLEOTIDE SEQUENCE [LARGE SCALE GENOMIC DNA]</scope>
    <source>
        <strain evidence="7 8">P9</strain>
    </source>
</reference>
<dbReference type="Gene3D" id="3.40.50.720">
    <property type="entry name" value="NAD(P)-binding Rossmann-like Domain"/>
    <property type="match status" value="1"/>
</dbReference>
<sequence>MKILVVGAGAIGGYFGGRLLEKGENVTFLVREKRKKQLEQTGLMIKSVHGNMHLTPSLITADQRADPFDVILISTKSYQLNDVIKDIHPFVGNETMILPLLNGIAHVNQLIKEFGEKAVIGGLCFIETTLDHEGRVIQSSPIHKLVYGERNGQMTDRIKRLQSSFEGTKASFILSEKINQDMWHKYLFISAFSGITSLMNSPIGPIREEKSGYKAIAVLLNEISAIMKKIEAPIEEKIAEAQLETMKEMGDQMKSSMQRDMEKLFPIEAEHLHGYLLEKAEDHHLDAPVLQTIYTKLKLYEKELSQNQP</sequence>
<dbReference type="AlphaFoldDB" id="A0A0C2RP95"/>
<dbReference type="InterPro" id="IPR003710">
    <property type="entry name" value="ApbA"/>
</dbReference>
<evidence type="ECO:0000259" key="6">
    <source>
        <dbReference type="Pfam" id="PF08546"/>
    </source>
</evidence>
<keyword evidence="2 4" id="KW-0521">NADP</keyword>
<evidence type="ECO:0000256" key="1">
    <source>
        <dbReference type="ARBA" id="ARBA00007870"/>
    </source>
</evidence>
<organism evidence="7 8">
    <name type="scientific">Jeotgalibacillus soli</name>
    <dbReference type="NCBI Taxonomy" id="889306"/>
    <lineage>
        <taxon>Bacteria</taxon>
        <taxon>Bacillati</taxon>
        <taxon>Bacillota</taxon>
        <taxon>Bacilli</taxon>
        <taxon>Bacillales</taxon>
        <taxon>Caryophanaceae</taxon>
        <taxon>Jeotgalibacillus</taxon>
    </lineage>
</organism>
<comment type="function">
    <text evidence="4">Catalyzes the NADPH-dependent reduction of ketopantoate into pantoic acid.</text>
</comment>
<evidence type="ECO:0000313" key="7">
    <source>
        <dbReference type="EMBL" id="KIL52065.1"/>
    </source>
</evidence>
<dbReference type="InterPro" id="IPR013752">
    <property type="entry name" value="KPA_reductase"/>
</dbReference>
<gene>
    <name evidence="7" type="ORF">KP78_04350</name>
</gene>
<dbReference type="PANTHER" id="PTHR21708:SF26">
    <property type="entry name" value="2-DEHYDROPANTOATE 2-REDUCTASE"/>
    <property type="match status" value="1"/>
</dbReference>
<dbReference type="PATRIC" id="fig|889306.3.peg.437"/>
<accession>A0A0C2RP95</accession>
<evidence type="ECO:0000256" key="2">
    <source>
        <dbReference type="ARBA" id="ARBA00022857"/>
    </source>
</evidence>
<dbReference type="FunFam" id="1.10.1040.10:FF:000017">
    <property type="entry name" value="2-dehydropantoate 2-reductase"/>
    <property type="match status" value="1"/>
</dbReference>
<dbReference type="Gene3D" id="1.10.1040.10">
    <property type="entry name" value="N-(1-d-carboxylethyl)-l-norvaline Dehydrogenase, domain 2"/>
    <property type="match status" value="1"/>
</dbReference>
<evidence type="ECO:0000256" key="3">
    <source>
        <dbReference type="ARBA" id="ARBA00023002"/>
    </source>
</evidence>
<name>A0A0C2RP95_9BACL</name>
<dbReference type="Pfam" id="PF02558">
    <property type="entry name" value="ApbA"/>
    <property type="match status" value="1"/>
</dbReference>
<evidence type="ECO:0000256" key="4">
    <source>
        <dbReference type="RuleBase" id="RU362068"/>
    </source>
</evidence>
<dbReference type="GO" id="GO:0005737">
    <property type="term" value="C:cytoplasm"/>
    <property type="evidence" value="ECO:0007669"/>
    <property type="project" value="TreeGrafter"/>
</dbReference>
<dbReference type="InterPro" id="IPR013332">
    <property type="entry name" value="KPR_N"/>
</dbReference>
<feature type="domain" description="Ketopantoate reductase N-terminal" evidence="5">
    <location>
        <begin position="3"/>
        <end position="151"/>
    </location>
</feature>
<dbReference type="STRING" id="889306.KP78_04350"/>
<evidence type="ECO:0000259" key="5">
    <source>
        <dbReference type="Pfam" id="PF02558"/>
    </source>
</evidence>
<feature type="domain" description="Ketopantoate reductase C-terminal" evidence="6">
    <location>
        <begin position="178"/>
        <end position="301"/>
    </location>
</feature>
<comment type="caution">
    <text evidence="7">The sequence shown here is derived from an EMBL/GenBank/DDBJ whole genome shotgun (WGS) entry which is preliminary data.</text>
</comment>
<evidence type="ECO:0000313" key="8">
    <source>
        <dbReference type="Proteomes" id="UP000031938"/>
    </source>
</evidence>
<keyword evidence="8" id="KW-1185">Reference proteome</keyword>
<dbReference type="InterPro" id="IPR013328">
    <property type="entry name" value="6PGD_dom2"/>
</dbReference>
<dbReference type="InterPro" id="IPR051402">
    <property type="entry name" value="KPR-Related"/>
</dbReference>
<dbReference type="OrthoDB" id="9793586at2"/>
<dbReference type="PANTHER" id="PTHR21708">
    <property type="entry name" value="PROBABLE 2-DEHYDROPANTOATE 2-REDUCTASE"/>
    <property type="match status" value="1"/>
</dbReference>
<dbReference type="SUPFAM" id="SSF48179">
    <property type="entry name" value="6-phosphogluconate dehydrogenase C-terminal domain-like"/>
    <property type="match status" value="1"/>
</dbReference>
<proteinExistence type="inferred from homology"/>
<dbReference type="InterPro" id="IPR036291">
    <property type="entry name" value="NAD(P)-bd_dom_sf"/>
</dbReference>
<dbReference type="FunFam" id="3.40.50.720:FF:000307">
    <property type="entry name" value="2-dehydropantoate 2-reductase"/>
    <property type="match status" value="1"/>
</dbReference>
<dbReference type="RefSeq" id="WP_041085853.1">
    <property type="nucleotide sequence ID" value="NZ_JXRP01000006.1"/>
</dbReference>
<dbReference type="NCBIfam" id="TIGR00745">
    <property type="entry name" value="apbA_panE"/>
    <property type="match status" value="1"/>
</dbReference>
<keyword evidence="3 4" id="KW-0560">Oxidoreductase</keyword>
<dbReference type="Pfam" id="PF08546">
    <property type="entry name" value="ApbA_C"/>
    <property type="match status" value="1"/>
</dbReference>
<dbReference type="Proteomes" id="UP000031938">
    <property type="component" value="Unassembled WGS sequence"/>
</dbReference>
<comment type="catalytic activity">
    <reaction evidence="4">
        <text>(R)-pantoate + NADP(+) = 2-dehydropantoate + NADPH + H(+)</text>
        <dbReference type="Rhea" id="RHEA:16233"/>
        <dbReference type="ChEBI" id="CHEBI:11561"/>
        <dbReference type="ChEBI" id="CHEBI:15378"/>
        <dbReference type="ChEBI" id="CHEBI:15980"/>
        <dbReference type="ChEBI" id="CHEBI:57783"/>
        <dbReference type="ChEBI" id="CHEBI:58349"/>
        <dbReference type="EC" id="1.1.1.169"/>
    </reaction>
</comment>
<dbReference type="EMBL" id="JXRP01000006">
    <property type="protein sequence ID" value="KIL52065.1"/>
    <property type="molecule type" value="Genomic_DNA"/>
</dbReference>
<protein>
    <recommendedName>
        <fullName evidence="4">2-dehydropantoate 2-reductase</fullName>
        <ecNumber evidence="4">1.1.1.169</ecNumber>
    </recommendedName>
    <alternativeName>
        <fullName evidence="4">Ketopantoate reductase</fullName>
    </alternativeName>
</protein>
<dbReference type="EC" id="1.1.1.169" evidence="4"/>
<comment type="similarity">
    <text evidence="1 4">Belongs to the ketopantoate reductase family.</text>
</comment>
<comment type="pathway">
    <text evidence="4">Cofactor biosynthesis; (R)-pantothenate biosynthesis; (R)-pantoate from 3-methyl-2-oxobutanoate: step 2/2.</text>
</comment>
<dbReference type="SUPFAM" id="SSF51735">
    <property type="entry name" value="NAD(P)-binding Rossmann-fold domains"/>
    <property type="match status" value="1"/>
</dbReference>
<dbReference type="GO" id="GO:0015940">
    <property type="term" value="P:pantothenate biosynthetic process"/>
    <property type="evidence" value="ECO:0007669"/>
    <property type="project" value="UniProtKB-UniPathway"/>
</dbReference>
<dbReference type="UniPathway" id="UPA00028">
    <property type="reaction ID" value="UER00004"/>
</dbReference>